<dbReference type="EMBL" id="SMTL01000002">
    <property type="protein sequence ID" value="TDK36649.1"/>
    <property type="molecule type" value="Genomic_DNA"/>
</dbReference>
<evidence type="ECO:0000313" key="7">
    <source>
        <dbReference type="EMBL" id="TDK36649.1"/>
    </source>
</evidence>
<evidence type="ECO:0000256" key="2">
    <source>
        <dbReference type="ARBA" id="ARBA00022598"/>
    </source>
</evidence>
<keyword evidence="3 6" id="KW-0547">Nucleotide-binding</keyword>
<sequence>MIKARVTVTLKNGVLDPQGKAIEGALGSLGFEGVHQVRQGKVFDLEIDGTDKGQAEANLKTMCDKLLANTVIENYTIAID</sequence>
<dbReference type="PANTHER" id="PTHR34696:SF1">
    <property type="entry name" value="PHOSPHORIBOSYLFORMYLGLYCINAMIDINE SYNTHASE SUBUNIT PURS"/>
    <property type="match status" value="1"/>
</dbReference>
<gene>
    <name evidence="6 7" type="primary">purS</name>
    <name evidence="7" type="ORF">E2F50_06900</name>
</gene>
<dbReference type="InterPro" id="IPR003850">
    <property type="entry name" value="PurS"/>
</dbReference>
<dbReference type="EC" id="6.3.5.3" evidence="6"/>
<dbReference type="Proteomes" id="UP000295238">
    <property type="component" value="Unassembled WGS sequence"/>
</dbReference>
<dbReference type="AlphaFoldDB" id="A0A4R5UIU7"/>
<evidence type="ECO:0000256" key="5">
    <source>
        <dbReference type="ARBA" id="ARBA00022840"/>
    </source>
</evidence>
<comment type="catalytic activity">
    <reaction evidence="6">
        <text>N(2)-formyl-N(1)-(5-phospho-beta-D-ribosyl)glycinamide + L-glutamine + ATP + H2O = 2-formamido-N(1)-(5-O-phospho-beta-D-ribosyl)acetamidine + L-glutamate + ADP + phosphate + H(+)</text>
        <dbReference type="Rhea" id="RHEA:17129"/>
        <dbReference type="ChEBI" id="CHEBI:15377"/>
        <dbReference type="ChEBI" id="CHEBI:15378"/>
        <dbReference type="ChEBI" id="CHEBI:29985"/>
        <dbReference type="ChEBI" id="CHEBI:30616"/>
        <dbReference type="ChEBI" id="CHEBI:43474"/>
        <dbReference type="ChEBI" id="CHEBI:58359"/>
        <dbReference type="ChEBI" id="CHEBI:147286"/>
        <dbReference type="ChEBI" id="CHEBI:147287"/>
        <dbReference type="ChEBI" id="CHEBI:456216"/>
        <dbReference type="EC" id="6.3.5.3"/>
    </reaction>
</comment>
<evidence type="ECO:0000256" key="4">
    <source>
        <dbReference type="ARBA" id="ARBA00022755"/>
    </source>
</evidence>
<dbReference type="InterPro" id="IPR036604">
    <property type="entry name" value="PurS-like_sf"/>
</dbReference>
<keyword evidence="8" id="KW-1185">Reference proteome</keyword>
<dbReference type="RefSeq" id="WP_133315359.1">
    <property type="nucleotide sequence ID" value="NZ_SMTL01000002.1"/>
</dbReference>
<evidence type="ECO:0000256" key="6">
    <source>
        <dbReference type="HAMAP-Rule" id="MF_01926"/>
    </source>
</evidence>
<dbReference type="UniPathway" id="UPA00074">
    <property type="reaction ID" value="UER00128"/>
</dbReference>
<dbReference type="NCBIfam" id="NF004630">
    <property type="entry name" value="PRK05974.1"/>
    <property type="match status" value="1"/>
</dbReference>
<comment type="pathway">
    <text evidence="6">Purine metabolism; IMP biosynthesis via de novo pathway; 5-amino-1-(5-phospho-D-ribosyl)imidazole from N(2)-formyl-N(1)-(5-phospho-D-ribosyl)glycinamide: step 1/2.</text>
</comment>
<comment type="similarity">
    <text evidence="6">Belongs to the PurS family.</text>
</comment>
<evidence type="ECO:0000256" key="1">
    <source>
        <dbReference type="ARBA" id="ARBA00022490"/>
    </source>
</evidence>
<name>A0A4R5UIU7_9HYPH</name>
<dbReference type="NCBIfam" id="TIGR00302">
    <property type="entry name" value="phosphoribosylformylglycinamidine synthase subunit PurS"/>
    <property type="match status" value="1"/>
</dbReference>
<evidence type="ECO:0000313" key="8">
    <source>
        <dbReference type="Proteomes" id="UP000295238"/>
    </source>
</evidence>
<dbReference type="GO" id="GO:0005524">
    <property type="term" value="F:ATP binding"/>
    <property type="evidence" value="ECO:0007669"/>
    <property type="project" value="UniProtKB-UniRule"/>
</dbReference>
<proteinExistence type="inferred from homology"/>
<comment type="function">
    <text evidence="6">Part of the phosphoribosylformylglycinamidine synthase complex involved in the purines biosynthetic pathway. Catalyzes the ATP-dependent conversion of formylglycinamide ribonucleotide (FGAR) and glutamine to yield formylglycinamidine ribonucleotide (FGAM) and glutamate. The FGAM synthase complex is composed of three subunits. PurQ produces an ammonia molecule by converting glutamine to glutamate. PurL transfers the ammonia molecule to FGAR to form FGAM in an ATP-dependent manner. PurS interacts with PurQ and PurL and is thought to assist in the transfer of the ammonia molecule from PurQ to PurL.</text>
</comment>
<keyword evidence="4 6" id="KW-0658">Purine biosynthesis</keyword>
<keyword evidence="2 6" id="KW-0436">Ligase</keyword>
<dbReference type="GO" id="GO:0006189">
    <property type="term" value="P:'de novo' IMP biosynthetic process"/>
    <property type="evidence" value="ECO:0007669"/>
    <property type="project" value="UniProtKB-UniRule"/>
</dbReference>
<dbReference type="PANTHER" id="PTHR34696">
    <property type="entry name" value="PHOSPHORIBOSYLFORMYLGLYCINAMIDINE SYNTHASE SUBUNIT PURS"/>
    <property type="match status" value="1"/>
</dbReference>
<dbReference type="Gene3D" id="3.30.1280.10">
    <property type="entry name" value="Phosphoribosylformylglycinamidine synthase subunit PurS"/>
    <property type="match status" value="1"/>
</dbReference>
<reference evidence="7 8" key="1">
    <citation type="submission" date="2019-03" db="EMBL/GenBank/DDBJ databases">
        <title>Rhizobium sp. nov., an bacterium isolated from biocrust in Mu Us Desert.</title>
        <authorList>
            <person name="Lixiong L."/>
        </authorList>
    </citation>
    <scope>NUCLEOTIDE SEQUENCE [LARGE SCALE GENOMIC DNA]</scope>
    <source>
        <strain evidence="7 8">SPY-1</strain>
    </source>
</reference>
<dbReference type="GO" id="GO:0004642">
    <property type="term" value="F:phosphoribosylformylglycinamidine synthase activity"/>
    <property type="evidence" value="ECO:0007669"/>
    <property type="project" value="UniProtKB-UniRule"/>
</dbReference>
<dbReference type="HAMAP" id="MF_01926">
    <property type="entry name" value="PurS"/>
    <property type="match status" value="1"/>
</dbReference>
<accession>A0A4R5UIU7</accession>
<dbReference type="GO" id="GO:0005737">
    <property type="term" value="C:cytoplasm"/>
    <property type="evidence" value="ECO:0007669"/>
    <property type="project" value="UniProtKB-SubCell"/>
</dbReference>
<evidence type="ECO:0000256" key="3">
    <source>
        <dbReference type="ARBA" id="ARBA00022741"/>
    </source>
</evidence>
<comment type="subunit">
    <text evidence="6">Part of the FGAM synthase complex composed of 1 PurL, 1 PurQ and 2 PurS subunits.</text>
</comment>
<organism evidence="7 8">
    <name type="scientific">Rhizobium deserti</name>
    <dbReference type="NCBI Taxonomy" id="2547961"/>
    <lineage>
        <taxon>Bacteria</taxon>
        <taxon>Pseudomonadati</taxon>
        <taxon>Pseudomonadota</taxon>
        <taxon>Alphaproteobacteria</taxon>
        <taxon>Hyphomicrobiales</taxon>
        <taxon>Rhizobiaceae</taxon>
        <taxon>Rhizobium/Agrobacterium group</taxon>
        <taxon>Rhizobium</taxon>
    </lineage>
</organism>
<protein>
    <recommendedName>
        <fullName evidence="6">Phosphoribosylformylglycinamidine synthase subunit PurS</fullName>
        <shortName evidence="6">FGAM synthase</shortName>
        <ecNumber evidence="6">6.3.5.3</ecNumber>
    </recommendedName>
    <alternativeName>
        <fullName evidence="6">Formylglycinamide ribonucleotide amidotransferase subunit III</fullName>
        <shortName evidence="6">FGAR amidotransferase III</shortName>
        <shortName evidence="6">FGAR-AT III</shortName>
    </alternativeName>
    <alternativeName>
        <fullName evidence="6">Phosphoribosylformylglycinamidine synthase subunit III</fullName>
    </alternativeName>
</protein>
<keyword evidence="1 6" id="KW-0963">Cytoplasm</keyword>
<dbReference type="SUPFAM" id="SSF82697">
    <property type="entry name" value="PurS-like"/>
    <property type="match status" value="1"/>
</dbReference>
<dbReference type="OrthoDB" id="9799101at2"/>
<comment type="caution">
    <text evidence="7">The sequence shown here is derived from an EMBL/GenBank/DDBJ whole genome shotgun (WGS) entry which is preliminary data.</text>
</comment>
<comment type="subcellular location">
    <subcellularLocation>
        <location evidence="6">Cytoplasm</location>
    </subcellularLocation>
</comment>
<dbReference type="Pfam" id="PF02700">
    <property type="entry name" value="PurS"/>
    <property type="match status" value="1"/>
</dbReference>
<keyword evidence="5 6" id="KW-0067">ATP-binding</keyword>